<dbReference type="GO" id="GO:0016757">
    <property type="term" value="F:glycosyltransferase activity"/>
    <property type="evidence" value="ECO:0007669"/>
    <property type="project" value="UniProtKB-KW"/>
</dbReference>
<dbReference type="AlphaFoldDB" id="A0A223P3T3"/>
<evidence type="ECO:0000313" key="6">
    <source>
        <dbReference type="Proteomes" id="UP000215002"/>
    </source>
</evidence>
<comment type="similarity">
    <text evidence="1">Belongs to the glycosyltransferase 2 family.</text>
</comment>
<dbReference type="Gene3D" id="3.90.550.10">
    <property type="entry name" value="Spore Coat Polysaccharide Biosynthesis Protein SpsA, Chain A"/>
    <property type="match status" value="1"/>
</dbReference>
<dbReference type="InterPro" id="IPR029044">
    <property type="entry name" value="Nucleotide-diphossugar_trans"/>
</dbReference>
<accession>A0A223P3T3</accession>
<evidence type="ECO:0000256" key="1">
    <source>
        <dbReference type="ARBA" id="ARBA00006739"/>
    </source>
</evidence>
<evidence type="ECO:0000256" key="3">
    <source>
        <dbReference type="ARBA" id="ARBA00022679"/>
    </source>
</evidence>
<evidence type="ECO:0000256" key="2">
    <source>
        <dbReference type="ARBA" id="ARBA00022676"/>
    </source>
</evidence>
<dbReference type="Proteomes" id="UP000215002">
    <property type="component" value="Chromosome"/>
</dbReference>
<protein>
    <recommendedName>
        <fullName evidence="4">Glycosyltransferase 2-like domain-containing protein</fullName>
    </recommendedName>
</protein>
<keyword evidence="2" id="KW-0328">Glycosyltransferase</keyword>
<dbReference type="KEGG" id="muc:MuYL_4916"/>
<dbReference type="OrthoDB" id="6836202at2"/>
<dbReference type="RefSeq" id="WP_094572766.1">
    <property type="nucleotide sequence ID" value="NZ_CP022743.1"/>
</dbReference>
<dbReference type="Pfam" id="PF00535">
    <property type="entry name" value="Glycos_transf_2"/>
    <property type="match status" value="1"/>
</dbReference>
<dbReference type="PANTHER" id="PTHR43179:SF12">
    <property type="entry name" value="GALACTOFURANOSYLTRANSFERASE GLFT2"/>
    <property type="match status" value="1"/>
</dbReference>
<evidence type="ECO:0000259" key="4">
    <source>
        <dbReference type="Pfam" id="PF00535"/>
    </source>
</evidence>
<proteinExistence type="inferred from homology"/>
<dbReference type="PANTHER" id="PTHR43179">
    <property type="entry name" value="RHAMNOSYLTRANSFERASE WBBL"/>
    <property type="match status" value="1"/>
</dbReference>
<keyword evidence="6" id="KW-1185">Reference proteome</keyword>
<dbReference type="InterPro" id="IPR001173">
    <property type="entry name" value="Glyco_trans_2-like"/>
</dbReference>
<dbReference type="SUPFAM" id="SSF53448">
    <property type="entry name" value="Nucleotide-diphospho-sugar transferases"/>
    <property type="match status" value="1"/>
</dbReference>
<organism evidence="5 6">
    <name type="scientific">Mucilaginibacter xinganensis</name>
    <dbReference type="NCBI Taxonomy" id="1234841"/>
    <lineage>
        <taxon>Bacteria</taxon>
        <taxon>Pseudomonadati</taxon>
        <taxon>Bacteroidota</taxon>
        <taxon>Sphingobacteriia</taxon>
        <taxon>Sphingobacteriales</taxon>
        <taxon>Sphingobacteriaceae</taxon>
        <taxon>Mucilaginibacter</taxon>
    </lineage>
</organism>
<sequence length="249" mass="29115">MKEKVSIDIIILSYAKDEHLKNLTIQTIDTLLASEDPEKIHFNIVVVESNKSLQPYQFENAMTIYPAEKFGFHKYLNMGIKLTGNPYVCLCNNDLIFHKGWATEILNAMDNDPVMMSAVPYCPNFHKKEGFAENAPPLEGYFGVLIGWCIFVKREIFDTIGMLDEKFVFWYCDYDYSNTLEKYKVKNCLVSTSVVTHLGSESITKVDSKEHRKLTQVPRFYFSYKWHHHSYIRYKAETWLFKIKMALNL</sequence>
<name>A0A223P3T3_9SPHI</name>
<gene>
    <name evidence="5" type="ORF">MuYL_4916</name>
</gene>
<feature type="domain" description="Glycosyltransferase 2-like" evidence="4">
    <location>
        <begin position="21"/>
        <end position="116"/>
    </location>
</feature>
<dbReference type="EMBL" id="CP022743">
    <property type="protein sequence ID" value="ASU36799.1"/>
    <property type="molecule type" value="Genomic_DNA"/>
</dbReference>
<evidence type="ECO:0000313" key="5">
    <source>
        <dbReference type="EMBL" id="ASU36799.1"/>
    </source>
</evidence>
<reference evidence="5 6" key="1">
    <citation type="submission" date="2017-08" db="EMBL/GenBank/DDBJ databases">
        <title>Complete genome sequence of Mucilaginibacter sp. strain BJC16-A31.</title>
        <authorList>
            <consortium name="Henan University of Science and Technology"/>
            <person name="You X."/>
        </authorList>
    </citation>
    <scope>NUCLEOTIDE SEQUENCE [LARGE SCALE GENOMIC DNA]</scope>
    <source>
        <strain evidence="5 6">BJC16-A31</strain>
    </source>
</reference>
<keyword evidence="3" id="KW-0808">Transferase</keyword>